<dbReference type="Proteomes" id="UP000053232">
    <property type="component" value="Unassembled WGS sequence"/>
</dbReference>
<dbReference type="AlphaFoldDB" id="A0A073HZJ9"/>
<protein>
    <submittedName>
        <fullName evidence="1">Uncharacterized protein</fullName>
    </submittedName>
</protein>
<organism evidence="1 2">
    <name type="scientific">Oxytricha trifallax</name>
    <dbReference type="NCBI Taxonomy" id="1172189"/>
    <lineage>
        <taxon>Eukaryota</taxon>
        <taxon>Sar</taxon>
        <taxon>Alveolata</taxon>
        <taxon>Ciliophora</taxon>
        <taxon>Intramacronucleata</taxon>
        <taxon>Spirotrichea</taxon>
        <taxon>Stichotrichia</taxon>
        <taxon>Sporadotrichida</taxon>
        <taxon>Oxytrichidae</taxon>
        <taxon>Oxytrichinae</taxon>
        <taxon>Oxytricha</taxon>
    </lineage>
</organism>
<evidence type="ECO:0000313" key="2">
    <source>
        <dbReference type="Proteomes" id="UP000053232"/>
    </source>
</evidence>
<accession>A0A073HZJ9</accession>
<sequence length="312" mass="36988">MNPSIELLRYIGGTDKIEKFKIKNNKIDEKSLNQHLFSFPYPYILFENLKHVSIDCLHLYSMKNVLDYFKYLYCFYNINQNSEKPGMPFPLRMLKQRIVLDSFMASAQPLVSFQEKYLYNYKIHSPIVFKTKFIYINGKEPEQELQFLLTILSKFSPYLQVQNIVIYFDKLIHSMKQKRLENQIEETLKICPTNLLGNALTSIIRFNNIKDLIQQERNKREGVMFTEQILNLFGLSIKNNDQKKNLNQQWGFQNQSQNLLDSAVKYQRETLCKKLTHYQFKAGLLDKFDTFNDGKVLQSIKKIIFVEVIDKP</sequence>
<evidence type="ECO:0000313" key="1">
    <source>
        <dbReference type="EMBL" id="KEJ82864.1"/>
    </source>
</evidence>
<comment type="caution">
    <text evidence="1">The sequence shown here is derived from an EMBL/GenBank/DDBJ whole genome shotgun (WGS) entry which is preliminary data.</text>
</comment>
<keyword evidence="2" id="KW-1185">Reference proteome</keyword>
<dbReference type="EMBL" id="ARYC01002769">
    <property type="protein sequence ID" value="KEJ82864.1"/>
    <property type="molecule type" value="Genomic_DNA"/>
</dbReference>
<reference evidence="2" key="1">
    <citation type="journal article" date="2014" name="Cell">
        <title>The Architecture of a Scrambled Genome Reveals Massive Levels of Genomic Rearrangement during Development.</title>
        <authorList>
            <person name="Chen X."/>
            <person name="Bracht J.R."/>
            <person name="Goldman A.D."/>
            <person name="Dolzhenko E."/>
            <person name="Clay D.M."/>
            <person name="Swart E.C."/>
            <person name="Perlman D.H."/>
            <person name="Doak T.G."/>
            <person name="Stuart A."/>
            <person name="Amemiya C.T."/>
            <person name="Sebra R.P."/>
            <person name="Landweber L.F."/>
        </authorList>
    </citation>
    <scope>NUCLEOTIDE SEQUENCE [LARGE SCALE GENOMIC DNA]</scope>
    <source>
        <strain evidence="2">JRB310</strain>
    </source>
</reference>
<proteinExistence type="predicted"/>
<name>A0A073HZJ9_9SPIT</name>
<gene>
    <name evidence="1" type="ORF">OXYTRIMIC_039</name>
</gene>